<keyword evidence="2" id="KW-1185">Reference proteome</keyword>
<accession>A0ACB8B7X9</accession>
<dbReference type="EMBL" id="MU266533">
    <property type="protein sequence ID" value="KAH7921303.1"/>
    <property type="molecule type" value="Genomic_DNA"/>
</dbReference>
<dbReference type="Proteomes" id="UP000790709">
    <property type="component" value="Unassembled WGS sequence"/>
</dbReference>
<evidence type="ECO:0000313" key="2">
    <source>
        <dbReference type="Proteomes" id="UP000790709"/>
    </source>
</evidence>
<protein>
    <submittedName>
        <fullName evidence="1">Uncharacterized protein</fullName>
    </submittedName>
</protein>
<reference evidence="1" key="1">
    <citation type="journal article" date="2021" name="New Phytol.">
        <title>Evolutionary innovations through gain and loss of genes in the ectomycorrhizal Boletales.</title>
        <authorList>
            <person name="Wu G."/>
            <person name="Miyauchi S."/>
            <person name="Morin E."/>
            <person name="Kuo A."/>
            <person name="Drula E."/>
            <person name="Varga T."/>
            <person name="Kohler A."/>
            <person name="Feng B."/>
            <person name="Cao Y."/>
            <person name="Lipzen A."/>
            <person name="Daum C."/>
            <person name="Hundley H."/>
            <person name="Pangilinan J."/>
            <person name="Johnson J."/>
            <person name="Barry K."/>
            <person name="LaButti K."/>
            <person name="Ng V."/>
            <person name="Ahrendt S."/>
            <person name="Min B."/>
            <person name="Choi I.G."/>
            <person name="Park H."/>
            <person name="Plett J.M."/>
            <person name="Magnuson J."/>
            <person name="Spatafora J.W."/>
            <person name="Nagy L.G."/>
            <person name="Henrissat B."/>
            <person name="Grigoriev I.V."/>
            <person name="Yang Z.L."/>
            <person name="Xu J."/>
            <person name="Martin F.M."/>
        </authorList>
    </citation>
    <scope>NUCLEOTIDE SEQUENCE</scope>
    <source>
        <strain evidence="1">KUC20120723A-06</strain>
    </source>
</reference>
<name>A0ACB8B7X9_9AGAM</name>
<gene>
    <name evidence="1" type="ORF">BV22DRAFT_1122235</name>
</gene>
<organism evidence="1 2">
    <name type="scientific">Leucogyrophana mollusca</name>
    <dbReference type="NCBI Taxonomy" id="85980"/>
    <lineage>
        <taxon>Eukaryota</taxon>
        <taxon>Fungi</taxon>
        <taxon>Dikarya</taxon>
        <taxon>Basidiomycota</taxon>
        <taxon>Agaricomycotina</taxon>
        <taxon>Agaricomycetes</taxon>
        <taxon>Agaricomycetidae</taxon>
        <taxon>Boletales</taxon>
        <taxon>Boletales incertae sedis</taxon>
        <taxon>Leucogyrophana</taxon>
    </lineage>
</organism>
<evidence type="ECO:0000313" key="1">
    <source>
        <dbReference type="EMBL" id="KAH7921303.1"/>
    </source>
</evidence>
<sequence length="829" mass="91090">MSARGISSAHALPANPTFIDFPRSDGDQSQWPTNTTKAVDQEGHVNFMRPVPLDESLCIKWRREVGTSLAQRMGLPQGPTYVLRGWPDNYQMFDHNKGPQGNPRHDAYLMGSRSAKRFRSVPEFIPHALWLIQDETMDRANCPCKYCGKKPQREITATMGLLPKRSTPTGATPPRPALGPVRSARQPRERTKPYAAIRRAPMPIKQPQGPKQPMVRERNSDLRAAYGEGQYARRWFREGELLWCHLNPPIPGRYGEMDGITFWPGIVEEVKLKNEAIPRAVGVAANGEASSSKEVDNAPVSKDGVKSTEPDDDDDVPWSVRQTISYKMKLLAVSHSYYVPDTQVLPYQAYGPSPDLLQAIHDINPEEMNPDPARIAAFNPCPLEAAEGKSVVRFADAAAPYALAVQIASYVAGYWSPTDDWEYKFSVTPPAISQHFLQPLPNGAMPSLHSVMNATMSYNSALNGMAPGPISISAPSASFAPVQVAHTVTQTRYQGLWWGAERIWTDELIRLKLSRQQIAPQGAENIYPPAGPSEKAIEYNRTNGVEADGADLGAGGRGVFMKLDGLFVVDVPREDGQGTKKECQASGMLYELVDEDWEETVGVSSSKGKEKEIALSSGSGTPQLVDGAVPEGPSFTQDSSLQPPPLANPDPTVPVESTTSDVISHSLPSSQPATQIQARPKGRSANEQLSHPILSSPFSLPEAPEGFKFRPFLSPGHEVVISLTLIAGRYYPKLLQHSLLDHSVQQALNAGTDDRGMQLWALEGLTPGYHNTVDPTKWRRTRLAMMRDADKDARTGLTEHWQARAREKAAQIAIEQGHLQEDVSMGSEE</sequence>
<proteinExistence type="predicted"/>
<comment type="caution">
    <text evidence="1">The sequence shown here is derived from an EMBL/GenBank/DDBJ whole genome shotgun (WGS) entry which is preliminary data.</text>
</comment>